<dbReference type="PANTHER" id="PTHR42696:SF2">
    <property type="entry name" value="ASPARTATE AMMONIA-LYASE"/>
    <property type="match status" value="1"/>
</dbReference>
<dbReference type="InterPro" id="IPR022761">
    <property type="entry name" value="Fumarate_lyase_N"/>
</dbReference>
<dbReference type="GO" id="GO:0005829">
    <property type="term" value="C:cytosol"/>
    <property type="evidence" value="ECO:0007669"/>
    <property type="project" value="TreeGrafter"/>
</dbReference>
<dbReference type="FunFam" id="1.20.200.10:FF:000001">
    <property type="entry name" value="Fumarate hydratase, mitochondrial"/>
    <property type="match status" value="1"/>
</dbReference>
<accession>A0A1R4EHP4</accession>
<dbReference type="InterPro" id="IPR018951">
    <property type="entry name" value="Fumarase_C_C"/>
</dbReference>
<dbReference type="EC" id="4.3.1.1" evidence="4"/>
<dbReference type="InterPro" id="IPR024083">
    <property type="entry name" value="Fumarase/histidase_N"/>
</dbReference>
<dbReference type="FunFam" id="1.10.275.10:FF:000001">
    <property type="entry name" value="Fumarate hydratase, mitochondrial"/>
    <property type="match status" value="1"/>
</dbReference>
<evidence type="ECO:0000313" key="5">
    <source>
        <dbReference type="Proteomes" id="UP000188169"/>
    </source>
</evidence>
<dbReference type="PROSITE" id="PS00163">
    <property type="entry name" value="FUMARATE_LYASES"/>
    <property type="match status" value="1"/>
</dbReference>
<dbReference type="NCBIfam" id="NF008909">
    <property type="entry name" value="PRK12273.1"/>
    <property type="match status" value="1"/>
</dbReference>
<sequence>MNSSTRNEHDLLGERDIPSDAYFGIQTLRAYENFNISKVRLHQFSPFIRAFATVKKAAAITNHKVGVLEEKRKDAIVAACDDLIADKLHDQFIIDMFQGGAGTSTNMNVNEVIANRALEIMGHEKGEYQYLHPNNHVNLSQSTNDSYPTALKLALDFYCDRLLSKMDILIESFLNKKEELGDRLKMGRTHLQDAVPMTAGQEFNAFATMIKAEKKRIEQVRELLYEINMGATAIGTGINAPSSYPETCAEVLRELTGKPYYTSDDLIQATQDTSVYVALSGNLRLLATRLSKIANDIRLQSSGPRAGLGQYRIPQMQPGSSIMPGKVNPVIPEVVNQACFHIMGIDHTIAMASEAGQLQLNVFEPVMAFNLFTGLVMLSNICETFATRCIDGIEMNEDYCREQVLSNIGLVTALNPHLGYEVSTRIAKRAQETGGSIYNIVLEEKLLDQETLDQIISPENMVYPLLKREA</sequence>
<dbReference type="InterPro" id="IPR020557">
    <property type="entry name" value="Fumarate_lyase_CS"/>
</dbReference>
<dbReference type="GO" id="GO:0008797">
    <property type="term" value="F:aspartate ammonia-lyase activity"/>
    <property type="evidence" value="ECO:0007669"/>
    <property type="project" value="UniProtKB-EC"/>
</dbReference>
<dbReference type="FunFam" id="1.10.40.30:FF:000002">
    <property type="entry name" value="Fumarate hydratase class II"/>
    <property type="match status" value="1"/>
</dbReference>
<reference evidence="5" key="1">
    <citation type="submission" date="2017-02" db="EMBL/GenBank/DDBJ databases">
        <authorList>
            <person name="Mornico D."/>
        </authorList>
    </citation>
    <scope>NUCLEOTIDE SEQUENCE [LARGE SCALE GENOMIC DNA]</scope>
</reference>
<name>A0A1R4EHP4_9GAMM</name>
<evidence type="ECO:0000313" key="4">
    <source>
        <dbReference type="EMBL" id="SJM38041.1"/>
    </source>
</evidence>
<dbReference type="InterPro" id="IPR051546">
    <property type="entry name" value="Aspartate_Ammonia-Lyase"/>
</dbReference>
<dbReference type="Pfam" id="PF10415">
    <property type="entry name" value="FumaraseC_C"/>
    <property type="match status" value="1"/>
</dbReference>
<dbReference type="Gene3D" id="1.10.275.10">
    <property type="entry name" value="Fumarase/aspartase (N-terminal domain)"/>
    <property type="match status" value="1"/>
</dbReference>
<proteinExistence type="predicted"/>
<dbReference type="STRING" id="1945520.A1019T_02029"/>
<dbReference type="SUPFAM" id="SSF48557">
    <property type="entry name" value="L-aspartase-like"/>
    <property type="match status" value="1"/>
</dbReference>
<dbReference type="Gene3D" id="1.10.40.30">
    <property type="entry name" value="Fumarase/aspartase (C-terminal domain)"/>
    <property type="match status" value="1"/>
</dbReference>
<dbReference type="RefSeq" id="WP_077449407.1">
    <property type="nucleotide sequence ID" value="NZ_FUGD01000118.1"/>
</dbReference>
<dbReference type="EMBL" id="FUGD01000118">
    <property type="protein sequence ID" value="SJM38041.1"/>
    <property type="molecule type" value="Genomic_DNA"/>
</dbReference>
<feature type="domain" description="Fumarate lyase N-terminal" evidence="2">
    <location>
        <begin position="13"/>
        <end position="344"/>
    </location>
</feature>
<evidence type="ECO:0000259" key="2">
    <source>
        <dbReference type="Pfam" id="PF00206"/>
    </source>
</evidence>
<keyword evidence="1 4" id="KW-0456">Lyase</keyword>
<dbReference type="PRINTS" id="PR00145">
    <property type="entry name" value="ARGSUCLYASE"/>
</dbReference>
<dbReference type="Gene3D" id="1.20.200.10">
    <property type="entry name" value="Fumarase/aspartase (Central domain)"/>
    <property type="match status" value="1"/>
</dbReference>
<dbReference type="AlphaFoldDB" id="A0A1R4EHP4"/>
<protein>
    <submittedName>
        <fullName evidence="4">Aspartate ammonia-lyase</fullName>
        <ecNumber evidence="4">4.3.1.1</ecNumber>
    </submittedName>
</protein>
<dbReference type="Proteomes" id="UP000188169">
    <property type="component" value="Unassembled WGS sequence"/>
</dbReference>
<dbReference type="GO" id="GO:0006099">
    <property type="term" value="P:tricarboxylic acid cycle"/>
    <property type="evidence" value="ECO:0007669"/>
    <property type="project" value="InterPro"/>
</dbReference>
<dbReference type="OrthoDB" id="9802809at2"/>
<dbReference type="CDD" id="cd01357">
    <property type="entry name" value="Aspartase"/>
    <property type="match status" value="1"/>
</dbReference>
<keyword evidence="5" id="KW-1185">Reference proteome</keyword>
<dbReference type="Pfam" id="PF00206">
    <property type="entry name" value="Lyase_1"/>
    <property type="match status" value="1"/>
</dbReference>
<organism evidence="4 5">
    <name type="scientific">Psychrobacter pasteurii</name>
    <dbReference type="NCBI Taxonomy" id="1945520"/>
    <lineage>
        <taxon>Bacteria</taxon>
        <taxon>Pseudomonadati</taxon>
        <taxon>Pseudomonadota</taxon>
        <taxon>Gammaproteobacteria</taxon>
        <taxon>Moraxellales</taxon>
        <taxon>Moraxellaceae</taxon>
        <taxon>Psychrobacter</taxon>
    </lineage>
</organism>
<feature type="domain" description="Fumarase C C-terminal" evidence="3">
    <location>
        <begin position="410"/>
        <end position="462"/>
    </location>
</feature>
<evidence type="ECO:0000256" key="1">
    <source>
        <dbReference type="ARBA" id="ARBA00023239"/>
    </source>
</evidence>
<dbReference type="PRINTS" id="PR00149">
    <property type="entry name" value="FUMRATELYASE"/>
</dbReference>
<dbReference type="InterPro" id="IPR000362">
    <property type="entry name" value="Fumarate_lyase_fam"/>
</dbReference>
<dbReference type="PANTHER" id="PTHR42696">
    <property type="entry name" value="ASPARTATE AMMONIA-LYASE"/>
    <property type="match status" value="1"/>
</dbReference>
<evidence type="ECO:0000259" key="3">
    <source>
        <dbReference type="Pfam" id="PF10415"/>
    </source>
</evidence>
<dbReference type="InterPro" id="IPR008948">
    <property type="entry name" value="L-Aspartase-like"/>
</dbReference>
<gene>
    <name evidence="4" type="primary">aspA</name>
    <name evidence="4" type="ORF">A1019T_02029</name>
</gene>
<dbReference type="GO" id="GO:0006531">
    <property type="term" value="P:aspartate metabolic process"/>
    <property type="evidence" value="ECO:0007669"/>
    <property type="project" value="TreeGrafter"/>
</dbReference>